<dbReference type="GO" id="GO:0015074">
    <property type="term" value="P:DNA integration"/>
    <property type="evidence" value="ECO:0007669"/>
    <property type="project" value="InterPro"/>
</dbReference>
<keyword evidence="4" id="KW-1185">Reference proteome</keyword>
<dbReference type="Proteomes" id="UP000637002">
    <property type="component" value="Unassembled WGS sequence"/>
</dbReference>
<dbReference type="PROSITE" id="PS51898">
    <property type="entry name" value="TYR_RECOMBINASE"/>
    <property type="match status" value="1"/>
</dbReference>
<organism evidence="3 4">
    <name type="scientific">Chelatococcus reniformis</name>
    <dbReference type="NCBI Taxonomy" id="1494448"/>
    <lineage>
        <taxon>Bacteria</taxon>
        <taxon>Pseudomonadati</taxon>
        <taxon>Pseudomonadota</taxon>
        <taxon>Alphaproteobacteria</taxon>
        <taxon>Hyphomicrobiales</taxon>
        <taxon>Chelatococcaceae</taxon>
        <taxon>Chelatococcus</taxon>
    </lineage>
</organism>
<dbReference type="AlphaFoldDB" id="A0A916UYI1"/>
<gene>
    <name evidence="3" type="ORF">GCM10010994_56830</name>
</gene>
<proteinExistence type="predicted"/>
<name>A0A916UYI1_9HYPH</name>
<dbReference type="InterPro" id="IPR002104">
    <property type="entry name" value="Integrase_catalytic"/>
</dbReference>
<dbReference type="GO" id="GO:0006310">
    <property type="term" value="P:DNA recombination"/>
    <property type="evidence" value="ECO:0007669"/>
    <property type="project" value="UniProtKB-KW"/>
</dbReference>
<evidence type="ECO:0000259" key="2">
    <source>
        <dbReference type="PROSITE" id="PS51898"/>
    </source>
</evidence>
<dbReference type="GO" id="GO:0003677">
    <property type="term" value="F:DNA binding"/>
    <property type="evidence" value="ECO:0007669"/>
    <property type="project" value="InterPro"/>
</dbReference>
<dbReference type="Gene3D" id="1.10.443.10">
    <property type="entry name" value="Intergrase catalytic core"/>
    <property type="match status" value="1"/>
</dbReference>
<feature type="domain" description="Tyr recombinase" evidence="2">
    <location>
        <begin position="1"/>
        <end position="162"/>
    </location>
</feature>
<dbReference type="SUPFAM" id="SSF56349">
    <property type="entry name" value="DNA breaking-rejoining enzymes"/>
    <property type="match status" value="1"/>
</dbReference>
<dbReference type="Pfam" id="PF00589">
    <property type="entry name" value="Phage_integrase"/>
    <property type="match status" value="1"/>
</dbReference>
<sequence length="191" mass="20716">MRAPTRGTKARPATALLLYSARRREDAVRLGPQHIRGGWLKYTQAKGEDLADREPVDVEVPVHPDLDEVIAGTKITHLTFLATQQGRARTPAGFGNVFREWCDAAGLPHCSAHGLRHAMAARLAERGASPHQIMSVTGHKTLAEVQRYTKAADRRGTAKAAMGLLTEPETGTEIVAPQVEVQKSATIRGKS</sequence>
<comment type="caution">
    <text evidence="3">The sequence shown here is derived from an EMBL/GenBank/DDBJ whole genome shotgun (WGS) entry which is preliminary data.</text>
</comment>
<reference evidence="3" key="1">
    <citation type="journal article" date="2014" name="Int. J. Syst. Evol. Microbiol.">
        <title>Complete genome sequence of Corynebacterium casei LMG S-19264T (=DSM 44701T), isolated from a smear-ripened cheese.</title>
        <authorList>
            <consortium name="US DOE Joint Genome Institute (JGI-PGF)"/>
            <person name="Walter F."/>
            <person name="Albersmeier A."/>
            <person name="Kalinowski J."/>
            <person name="Ruckert C."/>
        </authorList>
    </citation>
    <scope>NUCLEOTIDE SEQUENCE</scope>
    <source>
        <strain evidence="3">CGMCC 1.12919</strain>
    </source>
</reference>
<dbReference type="InterPro" id="IPR013762">
    <property type="entry name" value="Integrase-like_cat_sf"/>
</dbReference>
<evidence type="ECO:0000313" key="3">
    <source>
        <dbReference type="EMBL" id="GGC91698.1"/>
    </source>
</evidence>
<keyword evidence="1" id="KW-0233">DNA recombination</keyword>
<dbReference type="InterPro" id="IPR011010">
    <property type="entry name" value="DNA_brk_join_enz"/>
</dbReference>
<accession>A0A916UYI1</accession>
<protein>
    <recommendedName>
        <fullName evidence="2">Tyr recombinase domain-containing protein</fullName>
    </recommendedName>
</protein>
<evidence type="ECO:0000313" key="4">
    <source>
        <dbReference type="Proteomes" id="UP000637002"/>
    </source>
</evidence>
<dbReference type="EMBL" id="BMGG01000012">
    <property type="protein sequence ID" value="GGC91698.1"/>
    <property type="molecule type" value="Genomic_DNA"/>
</dbReference>
<reference evidence="3" key="2">
    <citation type="submission" date="2020-09" db="EMBL/GenBank/DDBJ databases">
        <authorList>
            <person name="Sun Q."/>
            <person name="Zhou Y."/>
        </authorList>
    </citation>
    <scope>NUCLEOTIDE SEQUENCE</scope>
    <source>
        <strain evidence="3">CGMCC 1.12919</strain>
    </source>
</reference>
<evidence type="ECO:0000256" key="1">
    <source>
        <dbReference type="ARBA" id="ARBA00023172"/>
    </source>
</evidence>